<evidence type="ECO:0000313" key="6">
    <source>
        <dbReference type="Proteomes" id="UP000315700"/>
    </source>
</evidence>
<dbReference type="SUPFAM" id="SSF56954">
    <property type="entry name" value="Outer membrane efflux proteins (OEP)"/>
    <property type="match status" value="1"/>
</dbReference>
<dbReference type="AlphaFoldDB" id="A0A517S9F8"/>
<dbReference type="InParanoid" id="A0A517S9F8"/>
<dbReference type="GO" id="GO:0015562">
    <property type="term" value="F:efflux transmembrane transporter activity"/>
    <property type="evidence" value="ECO:0007669"/>
    <property type="project" value="InterPro"/>
</dbReference>
<feature type="compositionally biased region" description="Polar residues" evidence="3">
    <location>
        <begin position="36"/>
        <end position="45"/>
    </location>
</feature>
<name>A0A517S9F8_9PLAN</name>
<keyword evidence="6" id="KW-1185">Reference proteome</keyword>
<evidence type="ECO:0000256" key="3">
    <source>
        <dbReference type="SAM" id="MobiDB-lite"/>
    </source>
</evidence>
<feature type="region of interest" description="Disordered" evidence="3">
    <location>
        <begin position="29"/>
        <end position="80"/>
    </location>
</feature>
<dbReference type="KEGG" id="ccos:Pan44_07770"/>
<evidence type="ECO:0000256" key="2">
    <source>
        <dbReference type="SAM" id="Coils"/>
    </source>
</evidence>
<dbReference type="OrthoDB" id="237666at2"/>
<feature type="region of interest" description="Disordered" evidence="3">
    <location>
        <begin position="486"/>
        <end position="506"/>
    </location>
</feature>
<keyword evidence="2" id="KW-0175">Coiled coil</keyword>
<dbReference type="Pfam" id="PF02321">
    <property type="entry name" value="OEP"/>
    <property type="match status" value="1"/>
</dbReference>
<keyword evidence="4" id="KW-0732">Signal</keyword>
<dbReference type="InterPro" id="IPR003423">
    <property type="entry name" value="OMP_efflux"/>
</dbReference>
<comment type="similarity">
    <text evidence="1">Belongs to the outer membrane factor (OMF) (TC 1.B.17) family.</text>
</comment>
<feature type="coiled-coil region" evidence="2">
    <location>
        <begin position="447"/>
        <end position="478"/>
    </location>
</feature>
<dbReference type="InterPro" id="IPR010131">
    <property type="entry name" value="MdtP/NodT-like"/>
</dbReference>
<protein>
    <submittedName>
        <fullName evidence="5">Outer membrane channel protein</fullName>
    </submittedName>
</protein>
<proteinExistence type="inferred from homology"/>
<organism evidence="5 6">
    <name type="scientific">Caulifigura coniformis</name>
    <dbReference type="NCBI Taxonomy" id="2527983"/>
    <lineage>
        <taxon>Bacteria</taxon>
        <taxon>Pseudomonadati</taxon>
        <taxon>Planctomycetota</taxon>
        <taxon>Planctomycetia</taxon>
        <taxon>Planctomycetales</taxon>
        <taxon>Planctomycetaceae</taxon>
        <taxon>Caulifigura</taxon>
    </lineage>
</organism>
<evidence type="ECO:0000256" key="4">
    <source>
        <dbReference type="SAM" id="SignalP"/>
    </source>
</evidence>
<dbReference type="EMBL" id="CP036271">
    <property type="protein sequence ID" value="QDT52765.1"/>
    <property type="molecule type" value="Genomic_DNA"/>
</dbReference>
<dbReference type="PANTHER" id="PTHR30203:SF24">
    <property type="entry name" value="BLR4935 PROTEIN"/>
    <property type="match status" value="1"/>
</dbReference>
<accession>A0A517S9F8</accession>
<feature type="signal peptide" evidence="4">
    <location>
        <begin position="1"/>
        <end position="21"/>
    </location>
</feature>
<dbReference type="Proteomes" id="UP000315700">
    <property type="component" value="Chromosome"/>
</dbReference>
<reference evidence="5 6" key="1">
    <citation type="submission" date="2019-02" db="EMBL/GenBank/DDBJ databases">
        <title>Deep-cultivation of Planctomycetes and their phenomic and genomic characterization uncovers novel biology.</title>
        <authorList>
            <person name="Wiegand S."/>
            <person name="Jogler M."/>
            <person name="Boedeker C."/>
            <person name="Pinto D."/>
            <person name="Vollmers J."/>
            <person name="Rivas-Marin E."/>
            <person name="Kohn T."/>
            <person name="Peeters S.H."/>
            <person name="Heuer A."/>
            <person name="Rast P."/>
            <person name="Oberbeckmann S."/>
            <person name="Bunk B."/>
            <person name="Jeske O."/>
            <person name="Meyerdierks A."/>
            <person name="Storesund J.E."/>
            <person name="Kallscheuer N."/>
            <person name="Luecker S."/>
            <person name="Lage O.M."/>
            <person name="Pohl T."/>
            <person name="Merkel B.J."/>
            <person name="Hornburger P."/>
            <person name="Mueller R.-W."/>
            <person name="Bruemmer F."/>
            <person name="Labrenz M."/>
            <person name="Spormann A.M."/>
            <person name="Op den Camp H."/>
            <person name="Overmann J."/>
            <person name="Amann R."/>
            <person name="Jetten M.S.M."/>
            <person name="Mascher T."/>
            <person name="Medema M.H."/>
            <person name="Devos D.P."/>
            <person name="Kaster A.-K."/>
            <person name="Ovreas L."/>
            <person name="Rohde M."/>
            <person name="Galperin M.Y."/>
            <person name="Jogler C."/>
        </authorList>
    </citation>
    <scope>NUCLEOTIDE SEQUENCE [LARGE SCALE GENOMIC DNA]</scope>
    <source>
        <strain evidence="5 6">Pan44</strain>
    </source>
</reference>
<evidence type="ECO:0000256" key="1">
    <source>
        <dbReference type="ARBA" id="ARBA00007613"/>
    </source>
</evidence>
<evidence type="ECO:0000313" key="5">
    <source>
        <dbReference type="EMBL" id="QDT52765.1"/>
    </source>
</evidence>
<gene>
    <name evidence="5" type="ORF">Pan44_07770</name>
</gene>
<feature type="chain" id="PRO_5021866552" evidence="4">
    <location>
        <begin position="22"/>
        <end position="506"/>
    </location>
</feature>
<feature type="coiled-coil region" evidence="2">
    <location>
        <begin position="245"/>
        <end position="272"/>
    </location>
</feature>
<dbReference type="Gene3D" id="1.20.1600.10">
    <property type="entry name" value="Outer membrane efflux proteins (OEP)"/>
    <property type="match status" value="1"/>
</dbReference>
<sequence length="506" mass="56354" precursor="true">MCGLLATGMRAPLLAILFVCAGCRSARPTIPLAGQPRQTPESTSIADEAPVERASDGELAGASRPSDSVERARSISFESDSLKSSQDQVSHLDGVDELSVDWMVSEVLRRNPTRQAAIAAWQATSQRYPQEIALDDPMFETIIGPRGLASDQVNGAYMVGVSQKLPWTGKRALRGESALWEQTAAQWDVADVELRLTEAAKLAFYEYYLATRKLEVRHDSEQRLKAYRETALSKYETAQVTQQDVLQTDVELAQLERRRIELQREQQIAAAKINTLLHRPPETALPPAPMRLDADRAVLSATALHQIAVRCRPDLTAMSARIQSERTAIELACKEFYPDFEVMARYDAFWQEKPLRPMVGMNVNIPLNQSRRHAAVNEATFRLNKMCAEYSAAVDATRNDVQATWEKLDASRQVVALYEQSILKTAESNIESAEAGYVAGTVDFLRLVEAQRQLIDLREQYHEAVTEYRSRLAELERLVAQPILETHGPVPAASPSAPDAPEETLP</sequence>
<dbReference type="PANTHER" id="PTHR30203">
    <property type="entry name" value="OUTER MEMBRANE CATION EFFLUX PROTEIN"/>
    <property type="match status" value="1"/>
</dbReference>